<evidence type="ECO:0000313" key="5">
    <source>
        <dbReference type="EMBL" id="MFC0811702.1"/>
    </source>
</evidence>
<dbReference type="PANTHER" id="PTHR33164">
    <property type="entry name" value="TRANSCRIPTIONAL REGULATOR, MARR FAMILY"/>
    <property type="match status" value="1"/>
</dbReference>
<accession>A0ABV6T359</accession>
<dbReference type="InterPro" id="IPR000835">
    <property type="entry name" value="HTH_MarR-typ"/>
</dbReference>
<dbReference type="PROSITE" id="PS01117">
    <property type="entry name" value="HTH_MARR_1"/>
    <property type="match status" value="1"/>
</dbReference>
<keyword evidence="1" id="KW-0805">Transcription regulation</keyword>
<dbReference type="PROSITE" id="PS50995">
    <property type="entry name" value="HTH_MARR_2"/>
    <property type="match status" value="1"/>
</dbReference>
<dbReference type="SMART" id="SM00347">
    <property type="entry name" value="HTH_MARR"/>
    <property type="match status" value="1"/>
</dbReference>
<sequence length="160" mass="17465">MSLSPLPTSLAGLLHVTSRALSRSIEERTRDRALSSSQWRLLVVLLKQGPMRQVRLAEALGVEPISVSRLVDRMVQSGWVERTADPDDRRAHIVHPTPRATASLASLGNVAEATADLALADFSPQERADLFAMLRRLNANLCRAAESPADPMPPTGKPDR</sequence>
<dbReference type="EMBL" id="JBHMQU010000023">
    <property type="protein sequence ID" value="MFC0811702.1"/>
    <property type="molecule type" value="Genomic_DNA"/>
</dbReference>
<dbReference type="InterPro" id="IPR039422">
    <property type="entry name" value="MarR/SlyA-like"/>
</dbReference>
<dbReference type="Pfam" id="PF01047">
    <property type="entry name" value="MarR"/>
    <property type="match status" value="1"/>
</dbReference>
<keyword evidence="3" id="KW-0804">Transcription</keyword>
<organism evidence="5 6">
    <name type="scientific">Paracoccus panacisoli</name>
    <dbReference type="NCBI Taxonomy" id="1510163"/>
    <lineage>
        <taxon>Bacteria</taxon>
        <taxon>Pseudomonadati</taxon>
        <taxon>Pseudomonadota</taxon>
        <taxon>Alphaproteobacteria</taxon>
        <taxon>Rhodobacterales</taxon>
        <taxon>Paracoccaceae</taxon>
        <taxon>Paracoccus</taxon>
    </lineage>
</organism>
<reference evidence="5 6" key="1">
    <citation type="submission" date="2024-09" db="EMBL/GenBank/DDBJ databases">
        <authorList>
            <person name="Sun Q."/>
            <person name="Mori K."/>
        </authorList>
    </citation>
    <scope>NUCLEOTIDE SEQUENCE [LARGE SCALE GENOMIC DNA]</scope>
    <source>
        <strain evidence="5 6">KCTC 42086</strain>
    </source>
</reference>
<keyword evidence="2" id="KW-0238">DNA-binding</keyword>
<gene>
    <name evidence="5" type="ORF">ACFHYO_06180</name>
</gene>
<dbReference type="Gene3D" id="1.10.10.10">
    <property type="entry name" value="Winged helix-like DNA-binding domain superfamily/Winged helix DNA-binding domain"/>
    <property type="match status" value="1"/>
</dbReference>
<comment type="caution">
    <text evidence="5">The sequence shown here is derived from an EMBL/GenBank/DDBJ whole genome shotgun (WGS) entry which is preliminary data.</text>
</comment>
<keyword evidence="6" id="KW-1185">Reference proteome</keyword>
<protein>
    <submittedName>
        <fullName evidence="5">MarR family winged helix-turn-helix transcriptional regulator</fullName>
    </submittedName>
</protein>
<dbReference type="InterPro" id="IPR036390">
    <property type="entry name" value="WH_DNA-bd_sf"/>
</dbReference>
<evidence type="ECO:0000256" key="3">
    <source>
        <dbReference type="ARBA" id="ARBA00023163"/>
    </source>
</evidence>
<dbReference type="Proteomes" id="UP001589920">
    <property type="component" value="Unassembled WGS sequence"/>
</dbReference>
<evidence type="ECO:0000256" key="2">
    <source>
        <dbReference type="ARBA" id="ARBA00023125"/>
    </source>
</evidence>
<proteinExistence type="predicted"/>
<evidence type="ECO:0000313" key="6">
    <source>
        <dbReference type="Proteomes" id="UP001589920"/>
    </source>
</evidence>
<dbReference type="RefSeq" id="WP_394319102.1">
    <property type="nucleotide sequence ID" value="NZ_JBHMQU010000023.1"/>
</dbReference>
<dbReference type="SUPFAM" id="SSF46785">
    <property type="entry name" value="Winged helix' DNA-binding domain"/>
    <property type="match status" value="1"/>
</dbReference>
<evidence type="ECO:0000256" key="1">
    <source>
        <dbReference type="ARBA" id="ARBA00023015"/>
    </source>
</evidence>
<feature type="domain" description="HTH marR-type" evidence="4">
    <location>
        <begin position="7"/>
        <end position="139"/>
    </location>
</feature>
<dbReference type="PRINTS" id="PR00598">
    <property type="entry name" value="HTHMARR"/>
</dbReference>
<dbReference type="PANTHER" id="PTHR33164:SF64">
    <property type="entry name" value="TRANSCRIPTIONAL REGULATOR SLYA"/>
    <property type="match status" value="1"/>
</dbReference>
<name>A0ABV6T359_9RHOB</name>
<evidence type="ECO:0000259" key="4">
    <source>
        <dbReference type="PROSITE" id="PS50995"/>
    </source>
</evidence>
<dbReference type="InterPro" id="IPR023187">
    <property type="entry name" value="Tscrpt_reg_MarR-type_CS"/>
</dbReference>
<dbReference type="InterPro" id="IPR036388">
    <property type="entry name" value="WH-like_DNA-bd_sf"/>
</dbReference>